<dbReference type="OrthoDB" id="1523452at2"/>
<reference evidence="1 2" key="1">
    <citation type="submission" date="2016-11" db="EMBL/GenBank/DDBJ databases">
        <authorList>
            <person name="Jaros S."/>
            <person name="Januszkiewicz K."/>
            <person name="Wedrychowicz H."/>
        </authorList>
    </citation>
    <scope>NUCLEOTIDE SEQUENCE [LARGE SCALE GENOMIC DNA]</scope>
    <source>
        <strain evidence="1 2">DSM 21986</strain>
    </source>
</reference>
<dbReference type="EMBL" id="FQUS01000002">
    <property type="protein sequence ID" value="SHE59748.1"/>
    <property type="molecule type" value="Genomic_DNA"/>
</dbReference>
<evidence type="ECO:0000313" key="2">
    <source>
        <dbReference type="Proteomes" id="UP000184041"/>
    </source>
</evidence>
<keyword evidence="2" id="KW-1185">Reference proteome</keyword>
<name>A0A1M4USU7_9BACT</name>
<protein>
    <submittedName>
        <fullName evidence="1">WbqC-like protein family protein</fullName>
    </submittedName>
</protein>
<evidence type="ECO:0000313" key="1">
    <source>
        <dbReference type="EMBL" id="SHE59748.1"/>
    </source>
</evidence>
<sequence length="221" mass="26674">MNLALLLPQFAPNLYDLSVMLRADRLILQDVERWSRKSRVHRAKIRVPDGTQWINIPVRTEDRKKAIKEVRMDHCEDWVTPLLRSIEYNYRNSIYYDFYEPEIKADFQSSTDYTFLIDFVLYIQRRLLRFMDINIRYELASDVDEYSSDPDLLAKRLGAQALYQEHGSRHYQRQGRLKNDLDFDHPRYHQHFEGFEPWCCLLDVLFQFGPESFRITDQLQK</sequence>
<dbReference type="AlphaFoldDB" id="A0A1M4USU7"/>
<gene>
    <name evidence="1" type="ORF">SAMN05443144_102118</name>
</gene>
<dbReference type="Pfam" id="PF08889">
    <property type="entry name" value="WbqC"/>
    <property type="match status" value="1"/>
</dbReference>
<dbReference type="InterPro" id="IPR014985">
    <property type="entry name" value="WbqC"/>
</dbReference>
<dbReference type="Proteomes" id="UP000184041">
    <property type="component" value="Unassembled WGS sequence"/>
</dbReference>
<dbReference type="STRING" id="1194090.SAMN05443144_102118"/>
<organism evidence="1 2">
    <name type="scientific">Fodinibius roseus</name>
    <dbReference type="NCBI Taxonomy" id="1194090"/>
    <lineage>
        <taxon>Bacteria</taxon>
        <taxon>Pseudomonadati</taxon>
        <taxon>Balneolota</taxon>
        <taxon>Balneolia</taxon>
        <taxon>Balneolales</taxon>
        <taxon>Balneolaceae</taxon>
        <taxon>Fodinibius</taxon>
    </lineage>
</organism>
<dbReference type="RefSeq" id="WP_073059254.1">
    <property type="nucleotide sequence ID" value="NZ_FQUS01000002.1"/>
</dbReference>
<accession>A0A1M4USU7</accession>
<proteinExistence type="predicted"/>